<protein>
    <submittedName>
        <fullName evidence="2">MBL fold metallo-hydrolase</fullName>
    </submittedName>
</protein>
<feature type="domain" description="Metallo-beta-lactamase" evidence="1">
    <location>
        <begin position="101"/>
        <end position="297"/>
    </location>
</feature>
<accession>A0AAE6ZFV6</accession>
<name>A0AAE6ZFV6_9BACT</name>
<dbReference type="PANTHER" id="PTHR15032">
    <property type="entry name" value="N-ACYL-PHOSPHATIDYLETHANOLAMINE-HYDROLYZING PHOSPHOLIPASE D"/>
    <property type="match status" value="1"/>
</dbReference>
<dbReference type="EMBL" id="CP051205">
    <property type="protein sequence ID" value="QJB32213.1"/>
    <property type="molecule type" value="Genomic_DNA"/>
</dbReference>
<dbReference type="InterPro" id="IPR001279">
    <property type="entry name" value="Metallo-B-lactamas"/>
</dbReference>
<proteinExistence type="predicted"/>
<dbReference type="Pfam" id="PF12706">
    <property type="entry name" value="Lactamase_B_2"/>
    <property type="match status" value="1"/>
</dbReference>
<dbReference type="Proteomes" id="UP000502421">
    <property type="component" value="Chromosome"/>
</dbReference>
<gene>
    <name evidence="2" type="ORF">HF329_13110</name>
</gene>
<dbReference type="RefSeq" id="WP_168804463.1">
    <property type="nucleotide sequence ID" value="NZ_CP051205.1"/>
</dbReference>
<sequence>MAAIFDTFFRNIQRRRDRKQRISMSENYQHRQFQNLVPTRTYLKGTSFLSLFRSYLRISHERDPLLPLPGVREDLKAQASRAPEIIWFGHSSYLLYINRWRILVDPVFSNTLSLTPFIKVKGYAGTSIYTVDDLPPIDFVIITHDHQDHLDFKSVRELAKRGCLFCVPLGVGTYLERLQVPATRIMEFDWWDQLPVDNTVVLTATPARHNSGRGLFTNKTLWSSYVLNIDGLRIFIGGDSGYGEHFKAIAARCGIIDLAILECGQYGDHWPDIHMTPEQTISAGKDLDARVLMPVHWGRFPLALHNWLEPVVRVEAAAAKASCRLLLPQIGKRTFIFHDQAENKWWEQMDYSKQPL</sequence>
<dbReference type="AlphaFoldDB" id="A0AAE6ZFV6"/>
<dbReference type="GO" id="GO:0005737">
    <property type="term" value="C:cytoplasm"/>
    <property type="evidence" value="ECO:0007669"/>
    <property type="project" value="TreeGrafter"/>
</dbReference>
<evidence type="ECO:0000313" key="3">
    <source>
        <dbReference type="Proteomes" id="UP000502421"/>
    </source>
</evidence>
<dbReference type="PANTHER" id="PTHR15032:SF4">
    <property type="entry name" value="N-ACYL-PHOSPHATIDYLETHANOLAMINE-HYDROLYZING PHOSPHOLIPASE D"/>
    <property type="match status" value="1"/>
</dbReference>
<dbReference type="KEGG" id="coy:HF329_13110"/>
<reference evidence="3" key="1">
    <citation type="submission" date="2020-04" db="EMBL/GenBank/DDBJ databases">
        <authorList>
            <person name="Kittiwongwattana C."/>
        </authorList>
    </citation>
    <scope>NUCLEOTIDE SEQUENCE [LARGE SCALE GENOMIC DNA]</scope>
    <source>
        <strain evidence="3">1310</strain>
    </source>
</reference>
<dbReference type="Gene3D" id="3.60.15.10">
    <property type="entry name" value="Ribonuclease Z/Hydroxyacylglutathione hydrolase-like"/>
    <property type="match status" value="1"/>
</dbReference>
<evidence type="ECO:0000313" key="2">
    <source>
        <dbReference type="EMBL" id="QJB32213.1"/>
    </source>
</evidence>
<dbReference type="SUPFAM" id="SSF56281">
    <property type="entry name" value="Metallo-hydrolase/oxidoreductase"/>
    <property type="match status" value="1"/>
</dbReference>
<dbReference type="InterPro" id="IPR036866">
    <property type="entry name" value="RibonucZ/Hydroxyglut_hydro"/>
</dbReference>
<evidence type="ECO:0000259" key="1">
    <source>
        <dbReference type="Pfam" id="PF12706"/>
    </source>
</evidence>
<organism evidence="2 3">
    <name type="scientific">Chitinophaga oryzae</name>
    <dbReference type="NCBI Taxonomy" id="2725414"/>
    <lineage>
        <taxon>Bacteria</taxon>
        <taxon>Pseudomonadati</taxon>
        <taxon>Bacteroidota</taxon>
        <taxon>Chitinophagia</taxon>
        <taxon>Chitinophagales</taxon>
        <taxon>Chitinophagaceae</taxon>
        <taxon>Chitinophaga</taxon>
    </lineage>
</organism>